<feature type="signal peptide" evidence="1">
    <location>
        <begin position="1"/>
        <end position="19"/>
    </location>
</feature>
<reference evidence="2 3" key="1">
    <citation type="submission" date="2022-01" db="EMBL/GenBank/DDBJ databases">
        <authorList>
            <person name="Xiong W."/>
            <person name="Schranz E."/>
        </authorList>
    </citation>
    <scope>NUCLEOTIDE SEQUENCE [LARGE SCALE GENOMIC DNA]</scope>
</reference>
<evidence type="ECO:0000256" key="1">
    <source>
        <dbReference type="SAM" id="SignalP"/>
    </source>
</evidence>
<dbReference type="Proteomes" id="UP001157418">
    <property type="component" value="Unassembled WGS sequence"/>
</dbReference>
<dbReference type="AlphaFoldDB" id="A0AAU9MSH9"/>
<feature type="chain" id="PRO_5043358858" evidence="1">
    <location>
        <begin position="20"/>
        <end position="174"/>
    </location>
</feature>
<evidence type="ECO:0000313" key="2">
    <source>
        <dbReference type="EMBL" id="CAH1430011.1"/>
    </source>
</evidence>
<accession>A0AAU9MSH9</accession>
<sequence>MPLLQLILWLPIRLTYLHLRYVFFLTGGGYYRYLEGGLDVHYKQYFPISRRLHGLMLDFVDVLYFVSSERGKELCWCNKKEIYLYFLKSSWSHQLDRSMYPDLGDFGLSEYKQDLKQVTPEGIFLQGEDGSQCMFFFFFLLKMTKKGMSTGRFNCGQEHDQKIEYGETLFWGGG</sequence>
<proteinExistence type="predicted"/>
<dbReference type="EMBL" id="CAKMRJ010003323">
    <property type="protein sequence ID" value="CAH1430011.1"/>
    <property type="molecule type" value="Genomic_DNA"/>
</dbReference>
<gene>
    <name evidence="2" type="ORF">LVIROSA_LOCUS16827</name>
</gene>
<evidence type="ECO:0000313" key="3">
    <source>
        <dbReference type="Proteomes" id="UP001157418"/>
    </source>
</evidence>
<keyword evidence="1" id="KW-0732">Signal</keyword>
<protein>
    <submittedName>
        <fullName evidence="2">Uncharacterized protein</fullName>
    </submittedName>
</protein>
<organism evidence="2 3">
    <name type="scientific">Lactuca virosa</name>
    <dbReference type="NCBI Taxonomy" id="75947"/>
    <lineage>
        <taxon>Eukaryota</taxon>
        <taxon>Viridiplantae</taxon>
        <taxon>Streptophyta</taxon>
        <taxon>Embryophyta</taxon>
        <taxon>Tracheophyta</taxon>
        <taxon>Spermatophyta</taxon>
        <taxon>Magnoliopsida</taxon>
        <taxon>eudicotyledons</taxon>
        <taxon>Gunneridae</taxon>
        <taxon>Pentapetalae</taxon>
        <taxon>asterids</taxon>
        <taxon>campanulids</taxon>
        <taxon>Asterales</taxon>
        <taxon>Asteraceae</taxon>
        <taxon>Cichorioideae</taxon>
        <taxon>Cichorieae</taxon>
        <taxon>Lactucinae</taxon>
        <taxon>Lactuca</taxon>
    </lineage>
</organism>
<comment type="caution">
    <text evidence="2">The sequence shown here is derived from an EMBL/GenBank/DDBJ whole genome shotgun (WGS) entry which is preliminary data.</text>
</comment>
<keyword evidence="3" id="KW-1185">Reference proteome</keyword>
<name>A0AAU9MSH9_9ASTR</name>